<evidence type="ECO:0000313" key="3">
    <source>
        <dbReference type="EMBL" id="KFA65126.1"/>
    </source>
</evidence>
<feature type="region of interest" description="Disordered" evidence="2">
    <location>
        <begin position="357"/>
        <end position="394"/>
    </location>
</feature>
<dbReference type="OrthoDB" id="5324651at2759"/>
<dbReference type="HOGENOM" id="CLU_033910_2_0_1"/>
<dbReference type="EMBL" id="KL660619">
    <property type="protein sequence ID" value="KFA65126.1"/>
    <property type="molecule type" value="Genomic_DNA"/>
</dbReference>
<feature type="compositionally biased region" description="Acidic residues" evidence="2">
    <location>
        <begin position="373"/>
        <end position="383"/>
    </location>
</feature>
<dbReference type="Proteomes" id="UP000028524">
    <property type="component" value="Unassembled WGS sequence"/>
</dbReference>
<proteinExistence type="predicted"/>
<organism evidence="3 4">
    <name type="scientific">Stachybotrys chlorohalonatus (strain IBT 40285)</name>
    <dbReference type="NCBI Taxonomy" id="1283841"/>
    <lineage>
        <taxon>Eukaryota</taxon>
        <taxon>Fungi</taxon>
        <taxon>Dikarya</taxon>
        <taxon>Ascomycota</taxon>
        <taxon>Pezizomycotina</taxon>
        <taxon>Sordariomycetes</taxon>
        <taxon>Hypocreomycetidae</taxon>
        <taxon>Hypocreales</taxon>
        <taxon>Stachybotryaceae</taxon>
        <taxon>Stachybotrys</taxon>
    </lineage>
</organism>
<evidence type="ECO:0000256" key="1">
    <source>
        <dbReference type="SAM" id="Coils"/>
    </source>
</evidence>
<accession>A0A084QME1</accession>
<gene>
    <name evidence="3" type="ORF">S40285_07154</name>
</gene>
<dbReference type="OMA" id="QACFDFA"/>
<feature type="compositionally biased region" description="Pro residues" evidence="2">
    <location>
        <begin position="126"/>
        <end position="135"/>
    </location>
</feature>
<keyword evidence="1" id="KW-0175">Coiled coil</keyword>
<dbReference type="AlphaFoldDB" id="A0A084QME1"/>
<name>A0A084QME1_STAC4</name>
<dbReference type="InParanoid" id="A0A084QME1"/>
<dbReference type="STRING" id="1283841.A0A084QME1"/>
<protein>
    <recommendedName>
        <fullName evidence="5">Ubiquinol-cytochrome-c reductase cytochrome c1</fullName>
    </recommendedName>
</protein>
<feature type="compositionally biased region" description="Basic and acidic residues" evidence="2">
    <location>
        <begin position="384"/>
        <end position="394"/>
    </location>
</feature>
<reference evidence="3 4" key="1">
    <citation type="journal article" date="2014" name="BMC Genomics">
        <title>Comparative genome sequencing reveals chemotype-specific gene clusters in the toxigenic black mold Stachybotrys.</title>
        <authorList>
            <person name="Semeiks J."/>
            <person name="Borek D."/>
            <person name="Otwinowski Z."/>
            <person name="Grishin N.V."/>
        </authorList>
    </citation>
    <scope>NUCLEOTIDE SEQUENCE [LARGE SCALE GENOMIC DNA]</scope>
    <source>
        <strain evidence="3 4">IBT 40285</strain>
    </source>
</reference>
<feature type="compositionally biased region" description="Basic and acidic residues" evidence="2">
    <location>
        <begin position="97"/>
        <end position="112"/>
    </location>
</feature>
<evidence type="ECO:0000313" key="4">
    <source>
        <dbReference type="Proteomes" id="UP000028524"/>
    </source>
</evidence>
<feature type="region of interest" description="Disordered" evidence="2">
    <location>
        <begin position="88"/>
        <end position="141"/>
    </location>
</feature>
<feature type="coiled-coil region" evidence="1">
    <location>
        <begin position="282"/>
        <end position="323"/>
    </location>
</feature>
<sequence length="394" mass="44758">MANKNPPPPPPDERVIYLAFKNVFKGQEAAIRNTKPIRKLIQKHQGQNAVADLVREHNIDVLCNATQVLLSQEIFSSTLKAKLRFPELFDPSPNQSAEKEASEAEAARHEADAIEQVVQSQQEIAKPPPNEPPPSTLKEKDLGHSFTDAVAGIPSLFPTYLPFPIQHKLLVYLQNLLERACYDFGVHAMSSTLRDRQWSCAESVELNRWTEEFFKRKYILANAGHTGVSLDEVLRSVANIRHTAVHRLRVSAKAIQQFLLDAETLATLLKNHLYTEKIGKLRRDTQTIIEELEQNKHFLRSRLDETLQRIASQRAELEIMEAMAVAKMKKEDDEYQTLADRSFEEAIEPSEASFSTAFETEQDPMIMAGCDEGGSENDEDEMVEDNHIEQEWDV</sequence>
<evidence type="ECO:0000256" key="2">
    <source>
        <dbReference type="SAM" id="MobiDB-lite"/>
    </source>
</evidence>
<keyword evidence="4" id="KW-1185">Reference proteome</keyword>
<evidence type="ECO:0008006" key="5">
    <source>
        <dbReference type="Google" id="ProtNLM"/>
    </source>
</evidence>